<dbReference type="RefSeq" id="WP_167091102.1">
    <property type="nucleotide sequence ID" value="NZ_WHJG01000036.1"/>
</dbReference>
<organism evidence="1 2">
    <name type="scientific">Massilia frigida</name>
    <dbReference type="NCBI Taxonomy" id="2609281"/>
    <lineage>
        <taxon>Bacteria</taxon>
        <taxon>Pseudomonadati</taxon>
        <taxon>Pseudomonadota</taxon>
        <taxon>Betaproteobacteria</taxon>
        <taxon>Burkholderiales</taxon>
        <taxon>Oxalobacteraceae</taxon>
        <taxon>Telluria group</taxon>
        <taxon>Massilia</taxon>
    </lineage>
</organism>
<reference evidence="1 2" key="1">
    <citation type="submission" date="2019-10" db="EMBL/GenBank/DDBJ databases">
        <title>Taxonomy of Antarctic Massilia spp.: description of Massilia rubra sp. nov., Massilia aquatica sp. nov., Massilia mucilaginosa sp. nov., Massilia frigida sp. nov. isolated from streams, lakes and regoliths.</title>
        <authorList>
            <person name="Holochova P."/>
            <person name="Sedlacek I."/>
            <person name="Kralova S."/>
            <person name="Maslanova I."/>
            <person name="Busse H.-J."/>
            <person name="Stankova E."/>
            <person name="Vrbovska V."/>
            <person name="Kovarovic V."/>
            <person name="Bartak M."/>
            <person name="Svec P."/>
            <person name="Pantucek R."/>
        </authorList>
    </citation>
    <scope>NUCLEOTIDE SEQUENCE [LARGE SCALE GENOMIC DNA]</scope>
    <source>
        <strain evidence="1 2">CCM 8695</strain>
    </source>
</reference>
<dbReference type="Proteomes" id="UP000621455">
    <property type="component" value="Unassembled WGS sequence"/>
</dbReference>
<evidence type="ECO:0000313" key="2">
    <source>
        <dbReference type="Proteomes" id="UP000621455"/>
    </source>
</evidence>
<accession>A0ABX0NBK4</accession>
<gene>
    <name evidence="1" type="ORF">F2P44_25890</name>
</gene>
<evidence type="ECO:0000313" key="1">
    <source>
        <dbReference type="EMBL" id="NHZ82683.1"/>
    </source>
</evidence>
<sequence>MKNKQGIAVTIDAIRGEFARAGMLEGSPYMERKFRLLKGRNAMERPGCYVDGLDALEQEIAGLTHDCEIWAPNERWSARLVTPPDWPSHLRQYVHVDWFQEGGDPFGRLATIFANMDFTKYCATEKHDPCSE</sequence>
<name>A0ABX0NBK4_9BURK</name>
<comment type="caution">
    <text evidence="1">The sequence shown here is derived from an EMBL/GenBank/DDBJ whole genome shotgun (WGS) entry which is preliminary data.</text>
</comment>
<proteinExistence type="predicted"/>
<keyword evidence="2" id="KW-1185">Reference proteome</keyword>
<dbReference type="EMBL" id="WHJG01000036">
    <property type="protein sequence ID" value="NHZ82683.1"/>
    <property type="molecule type" value="Genomic_DNA"/>
</dbReference>
<protein>
    <submittedName>
        <fullName evidence="1">Uncharacterized protein</fullName>
    </submittedName>
</protein>